<protein>
    <recommendedName>
        <fullName evidence="3">AAA+ ATPase domain-containing protein</fullName>
    </recommendedName>
</protein>
<dbReference type="Gene3D" id="3.40.50.300">
    <property type="entry name" value="P-loop containing nucleotide triphosphate hydrolases"/>
    <property type="match status" value="1"/>
</dbReference>
<dbReference type="SUPFAM" id="SSF52540">
    <property type="entry name" value="P-loop containing nucleoside triphosphate hydrolases"/>
    <property type="match status" value="1"/>
</dbReference>
<dbReference type="Pfam" id="PF05496">
    <property type="entry name" value="RuvB_N"/>
    <property type="match status" value="1"/>
</dbReference>
<gene>
    <name evidence="4" type="ORF">S03H2_61156</name>
</gene>
<keyword evidence="1" id="KW-0547">Nucleotide-binding</keyword>
<name>X1KGY7_9ZZZZ</name>
<keyword evidence="2" id="KW-0067">ATP-binding</keyword>
<dbReference type="InterPro" id="IPR008824">
    <property type="entry name" value="RuvB-like_N"/>
</dbReference>
<evidence type="ECO:0000256" key="1">
    <source>
        <dbReference type="ARBA" id="ARBA00022741"/>
    </source>
</evidence>
<dbReference type="PANTHER" id="PTHR42848">
    <property type="match status" value="1"/>
</dbReference>
<feature type="domain" description="AAA+ ATPase" evidence="3">
    <location>
        <begin position="54"/>
        <end position="181"/>
    </location>
</feature>
<accession>X1KGY7</accession>
<dbReference type="InterPro" id="IPR027417">
    <property type="entry name" value="P-loop_NTPase"/>
</dbReference>
<reference evidence="4" key="1">
    <citation type="journal article" date="2014" name="Front. Microbiol.">
        <title>High frequency of phylogenetically diverse reductive dehalogenase-homologous genes in deep subseafloor sedimentary metagenomes.</title>
        <authorList>
            <person name="Kawai M."/>
            <person name="Futagami T."/>
            <person name="Toyoda A."/>
            <person name="Takaki Y."/>
            <person name="Nishi S."/>
            <person name="Hori S."/>
            <person name="Arai W."/>
            <person name="Tsubouchi T."/>
            <person name="Morono Y."/>
            <person name="Uchiyama I."/>
            <person name="Ito T."/>
            <person name="Fujiyama A."/>
            <person name="Inagaki F."/>
            <person name="Takami H."/>
        </authorList>
    </citation>
    <scope>NUCLEOTIDE SEQUENCE</scope>
    <source>
        <strain evidence="4">Expedition CK06-06</strain>
    </source>
</reference>
<comment type="caution">
    <text evidence="4">The sequence shown here is derived from an EMBL/GenBank/DDBJ whole genome shotgun (WGS) entry which is preliminary data.</text>
</comment>
<dbReference type="GO" id="GO:0003677">
    <property type="term" value="F:DNA binding"/>
    <property type="evidence" value="ECO:0007669"/>
    <property type="project" value="InterPro"/>
</dbReference>
<sequence>MARKKIISAGSAGEEEEQYNVALRPRTLDECIGSAELIEKLWIAISAARGRSEPMEHVLFHGPPGLGKTTLAYVVAHEMGTALKASSGPALTRPGDLVGILTNLEQCDVLFIDEIHRLGPAVEEYIYPAMEDFKVDFVVDSGMHSRTINLPLKPFTLIGATTRAGLLSPPLRSRFGIVQHLDFWAEEDLLARLRMSAKMLGV</sequence>
<feature type="non-terminal residue" evidence="4">
    <location>
        <position position="202"/>
    </location>
</feature>
<proteinExistence type="inferred from homology"/>
<dbReference type="AlphaFoldDB" id="X1KGY7"/>
<dbReference type="GO" id="GO:0009378">
    <property type="term" value="F:four-way junction helicase activity"/>
    <property type="evidence" value="ECO:0007669"/>
    <property type="project" value="InterPro"/>
</dbReference>
<dbReference type="HAMAP" id="MF_00016">
    <property type="entry name" value="DNA_HJ_migration_RuvB"/>
    <property type="match status" value="1"/>
</dbReference>
<dbReference type="PANTHER" id="PTHR42848:SF1">
    <property type="entry name" value="HOLLIDAY JUNCTION BRANCH MIGRATION COMPLEX SUBUNIT RUVB"/>
    <property type="match status" value="1"/>
</dbReference>
<evidence type="ECO:0000313" key="4">
    <source>
        <dbReference type="EMBL" id="GAH81328.1"/>
    </source>
</evidence>
<dbReference type="CDD" id="cd00009">
    <property type="entry name" value="AAA"/>
    <property type="match status" value="1"/>
</dbReference>
<dbReference type="SMART" id="SM00382">
    <property type="entry name" value="AAA"/>
    <property type="match status" value="1"/>
</dbReference>
<evidence type="ECO:0000259" key="3">
    <source>
        <dbReference type="SMART" id="SM00382"/>
    </source>
</evidence>
<organism evidence="4">
    <name type="scientific">marine sediment metagenome</name>
    <dbReference type="NCBI Taxonomy" id="412755"/>
    <lineage>
        <taxon>unclassified sequences</taxon>
        <taxon>metagenomes</taxon>
        <taxon>ecological metagenomes</taxon>
    </lineage>
</organism>
<dbReference type="GO" id="GO:0006281">
    <property type="term" value="P:DNA repair"/>
    <property type="evidence" value="ECO:0007669"/>
    <property type="project" value="InterPro"/>
</dbReference>
<dbReference type="InterPro" id="IPR004605">
    <property type="entry name" value="DNA_helicase_Holl-junc_RuvB"/>
</dbReference>
<evidence type="ECO:0000256" key="2">
    <source>
        <dbReference type="ARBA" id="ARBA00022840"/>
    </source>
</evidence>
<dbReference type="GO" id="GO:0005524">
    <property type="term" value="F:ATP binding"/>
    <property type="evidence" value="ECO:0007669"/>
    <property type="project" value="UniProtKB-KW"/>
</dbReference>
<dbReference type="GO" id="GO:0006310">
    <property type="term" value="P:DNA recombination"/>
    <property type="evidence" value="ECO:0007669"/>
    <property type="project" value="InterPro"/>
</dbReference>
<dbReference type="InterPro" id="IPR003593">
    <property type="entry name" value="AAA+_ATPase"/>
</dbReference>
<dbReference type="EMBL" id="BARU01039459">
    <property type="protein sequence ID" value="GAH81328.1"/>
    <property type="molecule type" value="Genomic_DNA"/>
</dbReference>